<protein>
    <recommendedName>
        <fullName evidence="5">Myxococcales GC_trans_RRR domain-containing protein</fullName>
    </recommendedName>
</protein>
<name>A0A9X3IYG5_9BACT</name>
<reference evidence="3" key="1">
    <citation type="submission" date="2022-11" db="EMBL/GenBank/DDBJ databases">
        <title>Minimal conservation of predation-associated metabolite biosynthetic gene clusters underscores biosynthetic potential of Myxococcota including descriptions for ten novel species: Archangium lansinium sp. nov., Myxococcus landrumus sp. nov., Nannocystis bai.</title>
        <authorList>
            <person name="Ahearne A."/>
            <person name="Stevens C."/>
            <person name="Phillips K."/>
        </authorList>
    </citation>
    <scope>NUCLEOTIDE SEQUENCE</scope>
    <source>
        <strain evidence="3">Na p29</strain>
    </source>
</reference>
<keyword evidence="4" id="KW-1185">Reference proteome</keyword>
<feature type="compositionally biased region" description="Pro residues" evidence="1">
    <location>
        <begin position="161"/>
        <end position="196"/>
    </location>
</feature>
<dbReference type="NCBIfam" id="TIGR03382">
    <property type="entry name" value="GC_trans_RRR"/>
    <property type="match status" value="1"/>
</dbReference>
<gene>
    <name evidence="3" type="ORF">OV079_23440</name>
</gene>
<organism evidence="3 4">
    <name type="scientific">Nannocystis pusilla</name>
    <dbReference type="NCBI Taxonomy" id="889268"/>
    <lineage>
        <taxon>Bacteria</taxon>
        <taxon>Pseudomonadati</taxon>
        <taxon>Myxococcota</taxon>
        <taxon>Polyangia</taxon>
        <taxon>Nannocystales</taxon>
        <taxon>Nannocystaceae</taxon>
        <taxon>Nannocystis</taxon>
    </lineage>
</organism>
<feature type="chain" id="PRO_5040797784" description="Myxococcales GC_trans_RRR domain-containing protein" evidence="2">
    <location>
        <begin position="21"/>
        <end position="239"/>
    </location>
</feature>
<dbReference type="EMBL" id="JAPNKE010000002">
    <property type="protein sequence ID" value="MCY1008456.1"/>
    <property type="molecule type" value="Genomic_DNA"/>
</dbReference>
<dbReference type="Proteomes" id="UP001150924">
    <property type="component" value="Unassembled WGS sequence"/>
</dbReference>
<accession>A0A9X3IYG5</accession>
<evidence type="ECO:0000256" key="2">
    <source>
        <dbReference type="SAM" id="SignalP"/>
    </source>
</evidence>
<comment type="caution">
    <text evidence="3">The sequence shown here is derived from an EMBL/GenBank/DDBJ whole genome shotgun (WGS) entry which is preliminary data.</text>
</comment>
<feature type="region of interest" description="Disordered" evidence="1">
    <location>
        <begin position="157"/>
        <end position="224"/>
    </location>
</feature>
<keyword evidence="2" id="KW-0732">Signal</keyword>
<dbReference type="InterPro" id="IPR017756">
    <property type="entry name" value="TM_Gly-Cys-Arg_CS"/>
</dbReference>
<evidence type="ECO:0000313" key="3">
    <source>
        <dbReference type="EMBL" id="MCY1008456.1"/>
    </source>
</evidence>
<dbReference type="AlphaFoldDB" id="A0A9X3IYG5"/>
<evidence type="ECO:0000313" key="4">
    <source>
        <dbReference type="Proteomes" id="UP001150924"/>
    </source>
</evidence>
<feature type="compositionally biased region" description="Low complexity" evidence="1">
    <location>
        <begin position="197"/>
        <end position="208"/>
    </location>
</feature>
<evidence type="ECO:0008006" key="5">
    <source>
        <dbReference type="Google" id="ProtNLM"/>
    </source>
</evidence>
<evidence type="ECO:0000256" key="1">
    <source>
        <dbReference type="SAM" id="MobiDB-lite"/>
    </source>
</evidence>
<dbReference type="RefSeq" id="WP_267771087.1">
    <property type="nucleotide sequence ID" value="NZ_JAPNKE010000002.1"/>
</dbReference>
<proteinExistence type="predicted"/>
<sequence>MRPAFAAALAVLLLPLAARADILPEGHKGIELSIRVDAQVPSGKALVLANTFEGGTLIVPGTDQKISWHPLGGEMQLRLVAAGEGDKIKTAGADLDRDKIKPLLATAAVCAPPFAGVRTIVDTSPAVEVRWTWRATIDGNKCSAELVKQEYLDATGKAVPAPGPAEPPKPVNAPLADPPRPADAPSPTTPPAPAPAPVKAADPPAAKAQESASGCDAGGSAPGGLAGLALVWLLRRRRR</sequence>
<feature type="signal peptide" evidence="2">
    <location>
        <begin position="1"/>
        <end position="20"/>
    </location>
</feature>